<dbReference type="Proteomes" id="UP000694620">
    <property type="component" value="Chromosome 8"/>
</dbReference>
<proteinExistence type="inferred from homology"/>
<comment type="similarity">
    <text evidence="3">Belongs to the extended synaptotagmin family.</text>
</comment>
<dbReference type="GeneID" id="114655517"/>
<evidence type="ECO:0000259" key="19">
    <source>
        <dbReference type="PROSITE" id="PS51847"/>
    </source>
</evidence>
<dbReference type="GO" id="GO:0006869">
    <property type="term" value="P:lipid transport"/>
    <property type="evidence" value="ECO:0007669"/>
    <property type="project" value="UniProtKB-KW"/>
</dbReference>
<feature type="domain" description="C2" evidence="18">
    <location>
        <begin position="439"/>
        <end position="583"/>
    </location>
</feature>
<dbReference type="CDD" id="cd04050">
    <property type="entry name" value="C2B_Synaptotagmin-like"/>
    <property type="match status" value="1"/>
</dbReference>
<evidence type="ECO:0000256" key="3">
    <source>
        <dbReference type="ARBA" id="ARBA00005867"/>
    </source>
</evidence>
<evidence type="ECO:0000256" key="2">
    <source>
        <dbReference type="ARBA" id="ARBA00004477"/>
    </source>
</evidence>
<dbReference type="AlphaFoldDB" id="A0A8C4S1Z6"/>
<keyword evidence="6 17" id="KW-0812">Transmembrane</keyword>
<gene>
    <name evidence="20" type="primary">ESYT3</name>
</gene>
<evidence type="ECO:0000256" key="9">
    <source>
        <dbReference type="ARBA" id="ARBA00022824"/>
    </source>
</evidence>
<dbReference type="GO" id="GO:0061817">
    <property type="term" value="P:endoplasmic reticulum-plasma membrane tethering"/>
    <property type="evidence" value="ECO:0007669"/>
    <property type="project" value="InterPro"/>
</dbReference>
<dbReference type="PROSITE" id="PS51847">
    <property type="entry name" value="SMP"/>
    <property type="match status" value="1"/>
</dbReference>
<dbReference type="InterPro" id="IPR000008">
    <property type="entry name" value="C2_dom"/>
</dbReference>
<evidence type="ECO:0000256" key="7">
    <source>
        <dbReference type="ARBA" id="ARBA00022723"/>
    </source>
</evidence>
<sequence>MSLSSETKKTSRKTGVNFCDTPTTISSEEPVDAPSTVNQVLLELLGYFGRAFLYLFPVYLIGYLGLSVSWLLFGLMVWTWWRRNRKWKKSRLARALEFLENEKQLIIEGIKDLDLPAWVHFPDIEKADWLNKLLKQAWPYFGIYMEKMLQDTIEPAIRASSIHLKTFTFSKINFGEKALKINGVKVYTKEVDKRQVIIDLQLSYIGDCEINVEVKKLCKAGVKGVQLHGTLRVILEPLVGQVPFVGGITIFFIRRPLLEVNWTGLTNLLDVPGFSDMSDAKILELVSSYLVLPKRLCIPLIDKIQVAQLKFPLPHGVVRVHLEAAKDLVRKDTYLMGMVKGKSDPYAILRVGTQTHRSRTIKEELNPSWKEVYEFVVHEAPGQDLDVELFDEDPDKDDFLGSLCIDLGEVMKDRVVDEWFPLNDIESGEVHLKLEWLSLLVDQQRLVENNQRRPCAILVIYLDSACNLPRNQFEYSNNEYGLKKTKTPKYIKLTKNKSNGEPCSYVEFSTDKESQKSKVSYSTKDPVWEEPFTFLVHNVHSQSLNIEVKDDDRNCALGTLTIPLYRILTASEMTLDQRFQLDHSGPSSTIKMKLLLRILTLEEPDPDSIYTGLNALKKVPLSIKKKKVPSKSEPSPSEQKKHELFMRPTSGLHYASSETNLDKEKVQHSFRTAVVTDPKPAGVATPVARKSSVLQPNRKTETTSMISDISVCSSHFDLIDGQLPLPNGTSSDGVSLGQINVSVHYTSVRHHLIVHVNECRNLIPSSQSGSDPYVRIYLLPDRSWANRKRTSVKKKTLDPVFNEKFEFPVSQDEVKKRKLEIAVKNNRSFTSHERKELGKVEIDLSKEDLIKGFTQWYELSLNGL</sequence>
<dbReference type="GO" id="GO:0031210">
    <property type="term" value="F:phosphatidylcholine binding"/>
    <property type="evidence" value="ECO:0007669"/>
    <property type="project" value="TreeGrafter"/>
</dbReference>
<feature type="transmembrane region" description="Helical" evidence="17">
    <location>
        <begin position="51"/>
        <end position="81"/>
    </location>
</feature>
<keyword evidence="14 17" id="KW-0472">Membrane</keyword>
<reference evidence="20" key="3">
    <citation type="submission" date="2025-09" db="UniProtKB">
        <authorList>
            <consortium name="Ensembl"/>
        </authorList>
    </citation>
    <scope>IDENTIFICATION</scope>
</reference>
<dbReference type="CDD" id="cd04030">
    <property type="entry name" value="C2C_KIAA1228"/>
    <property type="match status" value="1"/>
</dbReference>
<dbReference type="InterPro" id="IPR037733">
    <property type="entry name" value="Ext_Synaptotagmin_C2A"/>
</dbReference>
<evidence type="ECO:0000256" key="4">
    <source>
        <dbReference type="ARBA" id="ARBA00022448"/>
    </source>
</evidence>
<keyword evidence="11 17" id="KW-1133">Transmembrane helix</keyword>
<feature type="region of interest" description="Disordered" evidence="16">
    <location>
        <begin position="624"/>
        <end position="646"/>
    </location>
</feature>
<keyword evidence="21" id="KW-1185">Reference proteome</keyword>
<organism evidence="20 21">
    <name type="scientific">Erpetoichthys calabaricus</name>
    <name type="common">Rope fish</name>
    <name type="synonym">Calamoichthys calabaricus</name>
    <dbReference type="NCBI Taxonomy" id="27687"/>
    <lineage>
        <taxon>Eukaryota</taxon>
        <taxon>Metazoa</taxon>
        <taxon>Chordata</taxon>
        <taxon>Craniata</taxon>
        <taxon>Vertebrata</taxon>
        <taxon>Euteleostomi</taxon>
        <taxon>Actinopterygii</taxon>
        <taxon>Polypteriformes</taxon>
        <taxon>Polypteridae</taxon>
        <taxon>Erpetoichthys</taxon>
    </lineage>
</organism>
<evidence type="ECO:0000313" key="21">
    <source>
        <dbReference type="Proteomes" id="UP000694620"/>
    </source>
</evidence>
<dbReference type="Pfam" id="PF17047">
    <property type="entry name" value="SMP_LBD"/>
    <property type="match status" value="1"/>
</dbReference>
<dbReference type="InterPro" id="IPR037749">
    <property type="entry name" value="Ext_Synaptotagmin_C2B"/>
</dbReference>
<dbReference type="PANTHER" id="PTHR45761:SF4">
    <property type="entry name" value="EXTENDED SYNAPTOTAGMIN-3"/>
    <property type="match status" value="1"/>
</dbReference>
<dbReference type="GO" id="GO:0035091">
    <property type="term" value="F:phosphatidylinositol binding"/>
    <property type="evidence" value="ECO:0007669"/>
    <property type="project" value="TreeGrafter"/>
</dbReference>
<dbReference type="InterPro" id="IPR031468">
    <property type="entry name" value="SMP_LBD"/>
</dbReference>
<evidence type="ECO:0000256" key="8">
    <source>
        <dbReference type="ARBA" id="ARBA00022737"/>
    </source>
</evidence>
<accession>A0A8C4S1Z6</accession>
<feature type="domain" description="C2" evidence="18">
    <location>
        <begin position="300"/>
        <end position="420"/>
    </location>
</feature>
<evidence type="ECO:0000256" key="10">
    <source>
        <dbReference type="ARBA" id="ARBA00022837"/>
    </source>
</evidence>
<dbReference type="GO" id="GO:0008429">
    <property type="term" value="F:phosphatidylethanolamine binding"/>
    <property type="evidence" value="ECO:0007669"/>
    <property type="project" value="TreeGrafter"/>
</dbReference>
<dbReference type="RefSeq" id="XP_028662411.1">
    <property type="nucleotide sequence ID" value="XM_028806578.2"/>
</dbReference>
<dbReference type="FunFam" id="2.60.40.150:FF:000025">
    <property type="entry name" value="Extended synaptotagmin 2"/>
    <property type="match status" value="1"/>
</dbReference>
<evidence type="ECO:0000259" key="18">
    <source>
        <dbReference type="PROSITE" id="PS50004"/>
    </source>
</evidence>
<feature type="domain" description="SMP-LTD" evidence="19">
    <location>
        <begin position="123"/>
        <end position="301"/>
    </location>
</feature>
<reference evidence="20" key="1">
    <citation type="submission" date="2021-06" db="EMBL/GenBank/DDBJ databases">
        <authorList>
            <consortium name="Wellcome Sanger Institute Data Sharing"/>
        </authorList>
    </citation>
    <scope>NUCLEOTIDE SEQUENCE [LARGE SCALE GENOMIC DNA]</scope>
</reference>
<keyword evidence="10" id="KW-0106">Calcium</keyword>
<name>A0A8C4S1Z6_ERPCA</name>
<evidence type="ECO:0000256" key="13">
    <source>
        <dbReference type="ARBA" id="ARBA00023121"/>
    </source>
</evidence>
<keyword evidence="13" id="KW-0446">Lipid-binding</keyword>
<dbReference type="GO" id="GO:0005509">
    <property type="term" value="F:calcium ion binding"/>
    <property type="evidence" value="ECO:0007669"/>
    <property type="project" value="TreeGrafter"/>
</dbReference>
<dbReference type="FunFam" id="2.60.40.150:FF:000093">
    <property type="entry name" value="Extended synaptotagmin 3"/>
    <property type="match status" value="1"/>
</dbReference>
<reference evidence="20" key="2">
    <citation type="submission" date="2025-08" db="UniProtKB">
        <authorList>
            <consortium name="Ensembl"/>
        </authorList>
    </citation>
    <scope>IDENTIFICATION</scope>
</reference>
<dbReference type="InterPro" id="IPR035892">
    <property type="entry name" value="C2_domain_sf"/>
</dbReference>
<evidence type="ECO:0000313" key="20">
    <source>
        <dbReference type="Ensembl" id="ENSECRP00000009850.1"/>
    </source>
</evidence>
<evidence type="ECO:0000256" key="1">
    <source>
        <dbReference type="ARBA" id="ARBA00004202"/>
    </source>
</evidence>
<dbReference type="GO" id="GO:0005544">
    <property type="term" value="F:calcium-dependent phospholipid binding"/>
    <property type="evidence" value="ECO:0007669"/>
    <property type="project" value="TreeGrafter"/>
</dbReference>
<evidence type="ECO:0000256" key="16">
    <source>
        <dbReference type="SAM" id="MobiDB-lite"/>
    </source>
</evidence>
<keyword evidence="9" id="KW-0256">Endoplasmic reticulum</keyword>
<protein>
    <recommendedName>
        <fullName evidence="15">Extended synaptotagmin-3</fullName>
    </recommendedName>
</protein>
<dbReference type="FunFam" id="2.60.40.150:FF:000114">
    <property type="entry name" value="Extended synaptotagmin 3"/>
    <property type="match status" value="1"/>
</dbReference>
<dbReference type="GO" id="GO:0005886">
    <property type="term" value="C:plasma membrane"/>
    <property type="evidence" value="ECO:0007669"/>
    <property type="project" value="UniProtKB-SubCell"/>
</dbReference>
<dbReference type="CDD" id="cd08391">
    <property type="entry name" value="C2A_C2C_Synaptotagmin_like"/>
    <property type="match status" value="1"/>
</dbReference>
<dbReference type="InterPro" id="IPR051634">
    <property type="entry name" value="Extended_Synaptotagmin"/>
</dbReference>
<dbReference type="GeneTree" id="ENSGT00940000161072"/>
<keyword evidence="4" id="KW-0813">Transport</keyword>
<keyword evidence="8" id="KW-0677">Repeat</keyword>
<dbReference type="OrthoDB" id="1029639at2759"/>
<dbReference type="PROSITE" id="PS50004">
    <property type="entry name" value="C2"/>
    <property type="match status" value="3"/>
</dbReference>
<evidence type="ECO:0000256" key="14">
    <source>
        <dbReference type="ARBA" id="ARBA00023136"/>
    </source>
</evidence>
<dbReference type="Gene3D" id="2.60.40.150">
    <property type="entry name" value="C2 domain"/>
    <property type="match status" value="3"/>
</dbReference>
<evidence type="ECO:0000256" key="6">
    <source>
        <dbReference type="ARBA" id="ARBA00022692"/>
    </source>
</evidence>
<keyword evidence="12" id="KW-0445">Lipid transport</keyword>
<dbReference type="InterPro" id="IPR039010">
    <property type="entry name" value="Synaptotagmin_SMP"/>
</dbReference>
<dbReference type="InterPro" id="IPR037752">
    <property type="entry name" value="C2C_KIAA1228"/>
</dbReference>
<dbReference type="PANTHER" id="PTHR45761">
    <property type="entry name" value="EXTENDED SYNAPTOTAGMIN-LIKE PROTEIN 2, ISOFORM C"/>
    <property type="match status" value="1"/>
</dbReference>
<evidence type="ECO:0000256" key="11">
    <source>
        <dbReference type="ARBA" id="ARBA00022989"/>
    </source>
</evidence>
<evidence type="ECO:0000256" key="12">
    <source>
        <dbReference type="ARBA" id="ARBA00023055"/>
    </source>
</evidence>
<dbReference type="Ensembl" id="ENSECRT00000010015.1">
    <property type="protein sequence ID" value="ENSECRP00000009850.1"/>
    <property type="gene ID" value="ENSECRG00000006598.1"/>
</dbReference>
<dbReference type="GO" id="GO:0005789">
    <property type="term" value="C:endoplasmic reticulum membrane"/>
    <property type="evidence" value="ECO:0007669"/>
    <property type="project" value="UniProtKB-SubCell"/>
</dbReference>
<keyword evidence="5" id="KW-1003">Cell membrane</keyword>
<dbReference type="SMART" id="SM00239">
    <property type="entry name" value="C2"/>
    <property type="match status" value="3"/>
</dbReference>
<evidence type="ECO:0000256" key="5">
    <source>
        <dbReference type="ARBA" id="ARBA00022475"/>
    </source>
</evidence>
<feature type="domain" description="C2" evidence="18">
    <location>
        <begin position="735"/>
        <end position="857"/>
    </location>
</feature>
<comment type="subcellular location">
    <subcellularLocation>
        <location evidence="1">Cell membrane</location>
        <topology evidence="1">Peripheral membrane protein</topology>
    </subcellularLocation>
    <subcellularLocation>
        <location evidence="2">Endoplasmic reticulum membrane</location>
        <topology evidence="2">Multi-pass membrane protein</topology>
    </subcellularLocation>
</comment>
<keyword evidence="7" id="KW-0479">Metal-binding</keyword>
<evidence type="ECO:0000256" key="17">
    <source>
        <dbReference type="SAM" id="Phobius"/>
    </source>
</evidence>
<dbReference type="SUPFAM" id="SSF49562">
    <property type="entry name" value="C2 domain (Calcium/lipid-binding domain, CaLB)"/>
    <property type="match status" value="3"/>
</dbReference>
<dbReference type="Pfam" id="PF00168">
    <property type="entry name" value="C2"/>
    <property type="match status" value="3"/>
</dbReference>
<evidence type="ECO:0000256" key="15">
    <source>
        <dbReference type="ARBA" id="ARBA00069840"/>
    </source>
</evidence>